<dbReference type="Proteomes" id="UP000694546">
    <property type="component" value="Chromosome 4"/>
</dbReference>
<protein>
    <submittedName>
        <fullName evidence="1">Uncharacterized protein</fullName>
    </submittedName>
</protein>
<dbReference type="Ensembl" id="ENSGMOT00000045181.1">
    <property type="protein sequence ID" value="ENSGMOP00000030128.1"/>
    <property type="gene ID" value="ENSGMOG00000033108.1"/>
</dbReference>
<evidence type="ECO:0000313" key="1">
    <source>
        <dbReference type="Ensembl" id="ENSGMOP00000030128.1"/>
    </source>
</evidence>
<organism evidence="1 2">
    <name type="scientific">Gadus morhua</name>
    <name type="common">Atlantic cod</name>
    <dbReference type="NCBI Taxonomy" id="8049"/>
    <lineage>
        <taxon>Eukaryota</taxon>
        <taxon>Metazoa</taxon>
        <taxon>Chordata</taxon>
        <taxon>Craniata</taxon>
        <taxon>Vertebrata</taxon>
        <taxon>Euteleostomi</taxon>
        <taxon>Actinopterygii</taxon>
        <taxon>Neopterygii</taxon>
        <taxon>Teleostei</taxon>
        <taxon>Neoteleostei</taxon>
        <taxon>Acanthomorphata</taxon>
        <taxon>Zeiogadaria</taxon>
        <taxon>Gadariae</taxon>
        <taxon>Gadiformes</taxon>
        <taxon>Gadoidei</taxon>
        <taxon>Gadidae</taxon>
        <taxon>Gadus</taxon>
    </lineage>
</organism>
<dbReference type="AlphaFoldDB" id="A0A8C5FE58"/>
<keyword evidence="2" id="KW-1185">Reference proteome</keyword>
<reference evidence="1" key="1">
    <citation type="submission" date="2025-08" db="UniProtKB">
        <authorList>
            <consortium name="Ensembl"/>
        </authorList>
    </citation>
    <scope>IDENTIFICATION</scope>
</reference>
<sequence>ILCICVSELSVRVSVSHFGQLLDLVGIEVELLQALLEAEDLLGHRLQAAVGVVQRGDGLLLASQASSPTCQVPALTCQVL</sequence>
<name>A0A8C5FE58_GADMO</name>
<reference evidence="1" key="2">
    <citation type="submission" date="2025-09" db="UniProtKB">
        <authorList>
            <consortium name="Ensembl"/>
        </authorList>
    </citation>
    <scope>IDENTIFICATION</scope>
</reference>
<evidence type="ECO:0000313" key="2">
    <source>
        <dbReference type="Proteomes" id="UP000694546"/>
    </source>
</evidence>
<accession>A0A8C5FE58</accession>
<proteinExistence type="predicted"/>